<protein>
    <submittedName>
        <fullName evidence="1">Uncharacterized protein</fullName>
    </submittedName>
</protein>
<reference evidence="1" key="1">
    <citation type="submission" date="2014-11" db="EMBL/GenBank/DDBJ databases">
        <authorList>
            <person name="Amaro Gonzalez C."/>
        </authorList>
    </citation>
    <scope>NUCLEOTIDE SEQUENCE</scope>
</reference>
<dbReference type="EMBL" id="GBXM01017101">
    <property type="protein sequence ID" value="JAH91476.1"/>
    <property type="molecule type" value="Transcribed_RNA"/>
</dbReference>
<proteinExistence type="predicted"/>
<accession>A0A0E9WME9</accession>
<name>A0A0E9WME9_ANGAN</name>
<sequence>MGHQSQPRLQTSFSLQGRFQSITVLTEQQHPSLLTLSLQFKQSYLENIIVSPDYDNQLPYN</sequence>
<dbReference type="AlphaFoldDB" id="A0A0E9WME9"/>
<evidence type="ECO:0000313" key="1">
    <source>
        <dbReference type="EMBL" id="JAH91476.1"/>
    </source>
</evidence>
<organism evidence="1">
    <name type="scientific">Anguilla anguilla</name>
    <name type="common">European freshwater eel</name>
    <name type="synonym">Muraena anguilla</name>
    <dbReference type="NCBI Taxonomy" id="7936"/>
    <lineage>
        <taxon>Eukaryota</taxon>
        <taxon>Metazoa</taxon>
        <taxon>Chordata</taxon>
        <taxon>Craniata</taxon>
        <taxon>Vertebrata</taxon>
        <taxon>Euteleostomi</taxon>
        <taxon>Actinopterygii</taxon>
        <taxon>Neopterygii</taxon>
        <taxon>Teleostei</taxon>
        <taxon>Anguilliformes</taxon>
        <taxon>Anguillidae</taxon>
        <taxon>Anguilla</taxon>
    </lineage>
</organism>
<reference evidence="1" key="2">
    <citation type="journal article" date="2015" name="Fish Shellfish Immunol.">
        <title>Early steps in the European eel (Anguilla anguilla)-Vibrio vulnificus interaction in the gills: Role of the RtxA13 toxin.</title>
        <authorList>
            <person name="Callol A."/>
            <person name="Pajuelo D."/>
            <person name="Ebbesson L."/>
            <person name="Teles M."/>
            <person name="MacKenzie S."/>
            <person name="Amaro C."/>
        </authorList>
    </citation>
    <scope>NUCLEOTIDE SEQUENCE</scope>
</reference>